<dbReference type="EMBL" id="UYYB01110716">
    <property type="protein sequence ID" value="VDM80918.1"/>
    <property type="molecule type" value="Genomic_DNA"/>
</dbReference>
<dbReference type="Proteomes" id="UP000270094">
    <property type="component" value="Unassembled WGS sequence"/>
</dbReference>
<dbReference type="PANTHER" id="PTHR24637">
    <property type="entry name" value="COLLAGEN"/>
    <property type="match status" value="1"/>
</dbReference>
<feature type="region of interest" description="Disordered" evidence="2">
    <location>
        <begin position="331"/>
        <end position="377"/>
    </location>
</feature>
<keyword evidence="5" id="KW-1185">Reference proteome</keyword>
<dbReference type="Pfam" id="PF01391">
    <property type="entry name" value="Collagen"/>
    <property type="match status" value="1"/>
</dbReference>
<dbReference type="Pfam" id="PF01484">
    <property type="entry name" value="Col_cuticle_N"/>
    <property type="match status" value="1"/>
</dbReference>
<dbReference type="AlphaFoldDB" id="A0A3P7LNY7"/>
<accession>A0A3P7LNY7</accession>
<reference evidence="4 5" key="1">
    <citation type="submission" date="2018-11" db="EMBL/GenBank/DDBJ databases">
        <authorList>
            <consortium name="Pathogen Informatics"/>
        </authorList>
    </citation>
    <scope>NUCLEOTIDE SEQUENCE [LARGE SCALE GENOMIC DNA]</scope>
</reference>
<organism evidence="4 5">
    <name type="scientific">Strongylus vulgaris</name>
    <name type="common">Blood worm</name>
    <dbReference type="NCBI Taxonomy" id="40348"/>
    <lineage>
        <taxon>Eukaryota</taxon>
        <taxon>Metazoa</taxon>
        <taxon>Ecdysozoa</taxon>
        <taxon>Nematoda</taxon>
        <taxon>Chromadorea</taxon>
        <taxon>Rhabditida</taxon>
        <taxon>Rhabditina</taxon>
        <taxon>Rhabditomorpha</taxon>
        <taxon>Strongyloidea</taxon>
        <taxon>Strongylidae</taxon>
        <taxon>Strongylus</taxon>
    </lineage>
</organism>
<evidence type="ECO:0000256" key="1">
    <source>
        <dbReference type="ARBA" id="ARBA00022737"/>
    </source>
</evidence>
<proteinExistence type="predicted"/>
<gene>
    <name evidence="4" type="ORF">SVUK_LOCUS15916</name>
</gene>
<dbReference type="Gene3D" id="1.20.5.320">
    <property type="entry name" value="6-Phosphogluconate Dehydrogenase, domain 3"/>
    <property type="match status" value="1"/>
</dbReference>
<dbReference type="GO" id="GO:0042302">
    <property type="term" value="F:structural constituent of cuticle"/>
    <property type="evidence" value="ECO:0007669"/>
    <property type="project" value="InterPro"/>
</dbReference>
<dbReference type="PANTHER" id="PTHR24637:SF194">
    <property type="entry name" value="CUTICLE COLLAGEN 10-RELATED"/>
    <property type="match status" value="1"/>
</dbReference>
<dbReference type="OrthoDB" id="5852995at2759"/>
<evidence type="ECO:0000259" key="3">
    <source>
        <dbReference type="Pfam" id="PF01484"/>
    </source>
</evidence>
<evidence type="ECO:0000256" key="2">
    <source>
        <dbReference type="SAM" id="MobiDB-lite"/>
    </source>
</evidence>
<dbReference type="InterPro" id="IPR002486">
    <property type="entry name" value="Col_cuticle_N"/>
</dbReference>
<feature type="region of interest" description="Disordered" evidence="2">
    <location>
        <begin position="275"/>
        <end position="306"/>
    </location>
</feature>
<protein>
    <recommendedName>
        <fullName evidence="3">Nematode cuticle collagen N-terminal domain-containing protein</fullName>
    </recommendedName>
</protein>
<feature type="compositionally biased region" description="Pro residues" evidence="2">
    <location>
        <begin position="279"/>
        <end position="291"/>
    </location>
</feature>
<evidence type="ECO:0000313" key="4">
    <source>
        <dbReference type="EMBL" id="VDM80918.1"/>
    </source>
</evidence>
<keyword evidence="1" id="KW-0677">Repeat</keyword>
<name>A0A3P7LNY7_STRVU</name>
<feature type="domain" description="Nematode cuticle collagen N-terminal" evidence="3">
    <location>
        <begin position="184"/>
        <end position="225"/>
    </location>
</feature>
<dbReference type="InterPro" id="IPR008160">
    <property type="entry name" value="Collagen"/>
</dbReference>
<evidence type="ECO:0000313" key="5">
    <source>
        <dbReference type="Proteomes" id="UP000270094"/>
    </source>
</evidence>
<sequence>MFRPPTTIIPLLDKKDISDDEEEVEVHRLAVATTKSDRNEAQEHQVIPLNRDTFIIEALSTRVEGNHPEWKPPLPPSYCLRMNRPEIIRRIESRQAAIIAASVLRHQVAEEKMVAARAVIQGKCSFKCARNSLLMDPTLVKAFPDSDMAQLTKRRLRGTNVYKCEISEEQRRMDIAAAKIIAPSAIITLLVFSCEIYTDINALVTLLSSEIEIFKVETDQSWKELLDVQIAVTPPRRKRSSQDVFADLGILHRLKARQSQSVLQSQLPPFCQCETQRPRCPPGPRGPPGAPGAPGLPGERGPRGNDNFKSYPAVNCAVRDTGCVRCPAGSPGFPGQPGKEGPKGPPGLPGSPGFTTKRGPPGMPGPNGDQGPPGTVH</sequence>